<evidence type="ECO:0000259" key="5">
    <source>
        <dbReference type="Pfam" id="PF26305"/>
    </source>
</evidence>
<feature type="domain" description="cGAS/DncV-like nucleotidyltransferase C-terminal helical" evidence="5">
    <location>
        <begin position="191"/>
        <end position="304"/>
    </location>
</feature>
<evidence type="ECO:0000313" key="7">
    <source>
        <dbReference type="Proteomes" id="UP001501414"/>
    </source>
</evidence>
<evidence type="ECO:0000256" key="3">
    <source>
        <dbReference type="ARBA" id="ARBA00022741"/>
    </source>
</evidence>
<comment type="caution">
    <text evidence="6">The sequence shown here is derived from an EMBL/GenBank/DDBJ whole genome shotgun (WGS) entry which is preliminary data.</text>
</comment>
<evidence type="ECO:0000256" key="1">
    <source>
        <dbReference type="ARBA" id="ARBA00022679"/>
    </source>
</evidence>
<keyword evidence="1" id="KW-0808">Transferase</keyword>
<protein>
    <submittedName>
        <fullName evidence="6">Nucleotidyltransferase</fullName>
    </submittedName>
</protein>
<sequence length="307" mass="35513">MPTDWESILRSWVKRPSDNEESKRDRTEKEIRAALSASDALKNISYKVYAKGSYANNTNVRLDYDVDIAIECNEFYYYDSQGAPANIEQKLALVESRIPAYKGGYTHQQFKADVEAALVAYYGSSAVTRGNMAMRVREKKTTLPADVVPCYEYHYNYNADFAGNPVYHQGTRVYRDSGGHIDNWPVQQKSQGNLKNSLTAKRYKRMVRALKRLENTLVDRGLIDDLPSFFIECLVYNVPNDRFNHTTYVADMRSVLAYIFNETMSATQCNEWTEVNERKWLFRPSQGWNFRQAHQLADAAWDYIGFE</sequence>
<dbReference type="InterPro" id="IPR043519">
    <property type="entry name" value="NT_sf"/>
</dbReference>
<dbReference type="EMBL" id="BAAAJK010000027">
    <property type="protein sequence ID" value="GAA1395140.1"/>
    <property type="molecule type" value="Genomic_DNA"/>
</dbReference>
<keyword evidence="7" id="KW-1185">Reference proteome</keyword>
<proteinExistence type="predicted"/>
<dbReference type="RefSeq" id="WP_344025579.1">
    <property type="nucleotide sequence ID" value="NZ_BAAAJK010000027.1"/>
</dbReference>
<dbReference type="Gene3D" id="3.30.460.10">
    <property type="entry name" value="Beta Polymerase, domain 2"/>
    <property type="match status" value="1"/>
</dbReference>
<dbReference type="SUPFAM" id="SSF81301">
    <property type="entry name" value="Nucleotidyltransferase"/>
    <property type="match status" value="1"/>
</dbReference>
<gene>
    <name evidence="6" type="ORF">GCM10009613_44390</name>
</gene>
<keyword evidence="3" id="KW-0547">Nucleotide-binding</keyword>
<organism evidence="6 7">
    <name type="scientific">Pseudonocardia kongjuensis</name>
    <dbReference type="NCBI Taxonomy" id="102227"/>
    <lineage>
        <taxon>Bacteria</taxon>
        <taxon>Bacillati</taxon>
        <taxon>Actinomycetota</taxon>
        <taxon>Actinomycetes</taxon>
        <taxon>Pseudonocardiales</taxon>
        <taxon>Pseudonocardiaceae</taxon>
        <taxon>Pseudonocardia</taxon>
    </lineage>
</organism>
<name>A0ABN1Y173_9PSEU</name>
<dbReference type="InterPro" id="IPR058909">
    <property type="entry name" value="CD_NTase_C"/>
</dbReference>
<dbReference type="CDD" id="cd05400">
    <property type="entry name" value="NT_2-5OAS_ClassI-CCAase"/>
    <property type="match status" value="1"/>
</dbReference>
<evidence type="ECO:0000256" key="2">
    <source>
        <dbReference type="ARBA" id="ARBA00022695"/>
    </source>
</evidence>
<keyword evidence="2" id="KW-0548">Nucleotidyltransferase</keyword>
<dbReference type="Proteomes" id="UP001501414">
    <property type="component" value="Unassembled WGS sequence"/>
</dbReference>
<accession>A0ABN1Y173</accession>
<keyword evidence="4" id="KW-0051">Antiviral defense</keyword>
<evidence type="ECO:0000256" key="4">
    <source>
        <dbReference type="ARBA" id="ARBA00023118"/>
    </source>
</evidence>
<dbReference type="InterPro" id="IPR006116">
    <property type="entry name" value="NT_2-5OAS_ClassI-CCAase"/>
</dbReference>
<dbReference type="Pfam" id="PF26305">
    <property type="entry name" value="CD_NTase_C"/>
    <property type="match status" value="1"/>
</dbReference>
<evidence type="ECO:0000313" key="6">
    <source>
        <dbReference type="EMBL" id="GAA1395140.1"/>
    </source>
</evidence>
<reference evidence="6 7" key="1">
    <citation type="journal article" date="2019" name="Int. J. Syst. Evol. Microbiol.">
        <title>The Global Catalogue of Microorganisms (GCM) 10K type strain sequencing project: providing services to taxonomists for standard genome sequencing and annotation.</title>
        <authorList>
            <consortium name="The Broad Institute Genomics Platform"/>
            <consortium name="The Broad Institute Genome Sequencing Center for Infectious Disease"/>
            <person name="Wu L."/>
            <person name="Ma J."/>
        </authorList>
    </citation>
    <scope>NUCLEOTIDE SEQUENCE [LARGE SCALE GENOMIC DNA]</scope>
    <source>
        <strain evidence="6 7">JCM 11896</strain>
    </source>
</reference>